<sequence length="153" mass="16429">MFAKPTRWELGSWQQKAWFAGLCTALVLGGTFLGCNRPPRGLPPDAVMAGKVVADGTPYYGKTIRVYGYVSNTSGPGVFSIADGVAGTASLPVLVKSDGFAVNMGELVLVEGAPTAYDPGRVRQDYRIDLPPETARGWQNRPVLIAVKMRKLD</sequence>
<keyword evidence="2" id="KW-1185">Reference proteome</keyword>
<dbReference type="PROSITE" id="PS51257">
    <property type="entry name" value="PROKAR_LIPOPROTEIN"/>
    <property type="match status" value="1"/>
</dbReference>
<dbReference type="AlphaFoldDB" id="A0A6V8NAV2"/>
<evidence type="ECO:0000313" key="2">
    <source>
        <dbReference type="Proteomes" id="UP000587586"/>
    </source>
</evidence>
<evidence type="ECO:0008006" key="3">
    <source>
        <dbReference type="Google" id="ProtNLM"/>
    </source>
</evidence>
<name>A0A6V8NAV2_9BACT</name>
<accession>A0A6V8NAV2</accession>
<reference evidence="2" key="1">
    <citation type="submission" date="2020-06" db="EMBL/GenBank/DDBJ databases">
        <title>Draft genomic sequecing of Geomonas sp. Red745.</title>
        <authorList>
            <person name="Itoh H."/>
            <person name="Xu Z.X."/>
            <person name="Ushijima N."/>
            <person name="Masuda Y."/>
            <person name="Shiratori Y."/>
            <person name="Senoo K."/>
        </authorList>
    </citation>
    <scope>NUCLEOTIDE SEQUENCE [LARGE SCALE GENOMIC DNA]</scope>
    <source>
        <strain evidence="2">Red745</strain>
    </source>
</reference>
<dbReference type="RefSeq" id="WP_183361219.1">
    <property type="nucleotide sequence ID" value="NZ_BLXZ01000004.1"/>
</dbReference>
<dbReference type="EMBL" id="BLXZ01000004">
    <property type="protein sequence ID" value="GFO68663.1"/>
    <property type="molecule type" value="Genomic_DNA"/>
</dbReference>
<organism evidence="1 2">
    <name type="scientific">Geomonas limicola</name>
    <dbReference type="NCBI Taxonomy" id="2740186"/>
    <lineage>
        <taxon>Bacteria</taxon>
        <taxon>Pseudomonadati</taxon>
        <taxon>Thermodesulfobacteriota</taxon>
        <taxon>Desulfuromonadia</taxon>
        <taxon>Geobacterales</taxon>
        <taxon>Geobacteraceae</taxon>
        <taxon>Geomonas</taxon>
    </lineage>
</organism>
<gene>
    <name evidence="1" type="ORF">GMLC_22420</name>
</gene>
<comment type="caution">
    <text evidence="1">The sequence shown here is derived from an EMBL/GenBank/DDBJ whole genome shotgun (WGS) entry which is preliminary data.</text>
</comment>
<dbReference type="Proteomes" id="UP000587586">
    <property type="component" value="Unassembled WGS sequence"/>
</dbReference>
<proteinExistence type="predicted"/>
<protein>
    <recommendedName>
        <fullName evidence="3">Lipoprotein</fullName>
    </recommendedName>
</protein>
<evidence type="ECO:0000313" key="1">
    <source>
        <dbReference type="EMBL" id="GFO68663.1"/>
    </source>
</evidence>